<proteinExistence type="predicted"/>
<sequence>MSKFFSKKDDAMDEIRALKDAGVEITEEIKLEYYQRVIYIIKKDPFPTEEWRDADKRVMKVQDELFEKGEELKVAYRELVLEIKRKGLN</sequence>
<protein>
    <recommendedName>
        <fullName evidence="3">Addiction module component</fullName>
    </recommendedName>
</protein>
<dbReference type="AlphaFoldDB" id="A0AAU7EHH9"/>
<dbReference type="EMBL" id="CP155618">
    <property type="protein sequence ID" value="XBL14906.1"/>
    <property type="molecule type" value="Genomic_DNA"/>
</dbReference>
<evidence type="ECO:0008006" key="3">
    <source>
        <dbReference type="Google" id="ProtNLM"/>
    </source>
</evidence>
<organism evidence="1 2">
    <name type="scientific">Mariniflexile litorale</name>
    <dbReference type="NCBI Taxonomy" id="3045158"/>
    <lineage>
        <taxon>Bacteria</taxon>
        <taxon>Pseudomonadati</taxon>
        <taxon>Bacteroidota</taxon>
        <taxon>Flavobacteriia</taxon>
        <taxon>Flavobacteriales</taxon>
        <taxon>Flavobacteriaceae</taxon>
        <taxon>Mariniflexile</taxon>
    </lineage>
</organism>
<gene>
    <name evidence="1" type="ORF">QLS71_002550</name>
</gene>
<name>A0AAU7EHH9_9FLAO</name>
<dbReference type="Proteomes" id="UP001224325">
    <property type="component" value="Chromosome"/>
</dbReference>
<evidence type="ECO:0000313" key="1">
    <source>
        <dbReference type="EMBL" id="XBL14906.1"/>
    </source>
</evidence>
<evidence type="ECO:0000313" key="2">
    <source>
        <dbReference type="Proteomes" id="UP001224325"/>
    </source>
</evidence>
<dbReference type="KEGG" id="mlil:QLS71_002550"/>
<dbReference type="RefSeq" id="WP_348636595.1">
    <property type="nucleotide sequence ID" value="NZ_CP155618.1"/>
</dbReference>
<accession>A0AAU7EHH9</accession>
<keyword evidence="2" id="KW-1185">Reference proteome</keyword>
<reference evidence="1" key="1">
    <citation type="submission" date="2024-04" db="EMBL/GenBank/DDBJ databases">
        <title>Mariniflexile litorale, isolated from the shallow sediments of the Sea of Japan.</title>
        <authorList>
            <person name="Romanenko L."/>
            <person name="Isaeva M."/>
        </authorList>
    </citation>
    <scope>NUCLEOTIDE SEQUENCE [LARGE SCALE GENOMIC DNA]</scope>
    <source>
        <strain evidence="1">KMM 9835</strain>
    </source>
</reference>